<dbReference type="PANTHER" id="PTHR39158">
    <property type="entry name" value="OS08G0560600 PROTEIN"/>
    <property type="match status" value="1"/>
</dbReference>
<protein>
    <submittedName>
        <fullName evidence="2">Molecular chaperone DnaJ</fullName>
    </submittedName>
</protein>
<feature type="domain" description="DnaJ homologue subfamily C member 28 conserved" evidence="1">
    <location>
        <begin position="7"/>
        <end position="74"/>
    </location>
</feature>
<dbReference type="FunCoup" id="A0A423PT50">
    <property type="interactions" value="21"/>
</dbReference>
<organism evidence="2 3">
    <name type="scientific">Salinisphaera japonica YTM-1</name>
    <dbReference type="NCBI Taxonomy" id="1209778"/>
    <lineage>
        <taxon>Bacteria</taxon>
        <taxon>Pseudomonadati</taxon>
        <taxon>Pseudomonadota</taxon>
        <taxon>Gammaproteobacteria</taxon>
        <taxon>Salinisphaerales</taxon>
        <taxon>Salinisphaeraceae</taxon>
        <taxon>Salinisphaera</taxon>
    </lineage>
</organism>
<dbReference type="InParanoid" id="A0A423PT50"/>
<comment type="caution">
    <text evidence="2">The sequence shown here is derived from an EMBL/GenBank/DDBJ whole genome shotgun (WGS) entry which is preliminary data.</text>
</comment>
<proteinExistence type="predicted"/>
<name>A0A423PT50_9GAMM</name>
<dbReference type="EMBL" id="AYKG01000019">
    <property type="protein sequence ID" value="ROO28785.1"/>
    <property type="molecule type" value="Genomic_DNA"/>
</dbReference>
<dbReference type="OrthoDB" id="9798476at2"/>
<dbReference type="InterPro" id="IPR018961">
    <property type="entry name" value="DnaJ_homolog_subfam-C_membr-28"/>
</dbReference>
<dbReference type="PANTHER" id="PTHR39158:SF1">
    <property type="entry name" value="DNAJ HOMOLOG SUBFAMILY C MEMBER 28"/>
    <property type="match status" value="1"/>
</dbReference>
<dbReference type="RefSeq" id="WP_123658007.1">
    <property type="nucleotide sequence ID" value="NZ_AYKG01000019.1"/>
</dbReference>
<evidence type="ECO:0000313" key="3">
    <source>
        <dbReference type="Proteomes" id="UP000285310"/>
    </source>
</evidence>
<keyword evidence="3" id="KW-1185">Reference proteome</keyword>
<dbReference type="InterPro" id="IPR052573">
    <property type="entry name" value="DnaJ_C_subfamily_28"/>
</dbReference>
<dbReference type="Proteomes" id="UP000285310">
    <property type="component" value="Unassembled WGS sequence"/>
</dbReference>
<evidence type="ECO:0000313" key="2">
    <source>
        <dbReference type="EMBL" id="ROO28785.1"/>
    </source>
</evidence>
<dbReference type="AlphaFoldDB" id="A0A423PT50"/>
<accession>A0A423PT50</accession>
<gene>
    <name evidence="2" type="ORF">SAJA_07445</name>
</gene>
<dbReference type="Pfam" id="PF09350">
    <property type="entry name" value="DJC28_CD"/>
    <property type="match status" value="1"/>
</dbReference>
<evidence type="ECO:0000259" key="1">
    <source>
        <dbReference type="Pfam" id="PF09350"/>
    </source>
</evidence>
<sequence>MSLLDQLADAHIQTAIDNGDLDNLPGQGKPLPPDEARQVPAELRAGYRLLKNAGFVPPEIQTHRELREVEDLLAQALPESEAHERLSRRARWIETQLSTSRRGRALLADRTYGDALRRHLAGSDNGADDECDDKQR</sequence>
<reference evidence="2 3" key="1">
    <citation type="submission" date="2013-10" db="EMBL/GenBank/DDBJ databases">
        <title>Salinisphaera japonica YTM-1 Genome Sequencing.</title>
        <authorList>
            <person name="Lai Q."/>
            <person name="Li C."/>
            <person name="Shao Z."/>
        </authorList>
    </citation>
    <scope>NUCLEOTIDE SEQUENCE [LARGE SCALE GENOMIC DNA]</scope>
    <source>
        <strain evidence="2 3">YTM-1</strain>
    </source>
</reference>